<dbReference type="Proteomes" id="UP000178912">
    <property type="component" value="Unassembled WGS sequence"/>
</dbReference>
<dbReference type="InterPro" id="IPR011009">
    <property type="entry name" value="Kinase-like_dom_sf"/>
</dbReference>
<keyword evidence="3" id="KW-1185">Reference proteome</keyword>
<accession>A0A1E1KEQ9</accession>
<dbReference type="EMBL" id="FJUX01000027">
    <property type="protein sequence ID" value="CZS96555.1"/>
    <property type="molecule type" value="Genomic_DNA"/>
</dbReference>
<feature type="domain" description="Protein kinase" evidence="1">
    <location>
        <begin position="1"/>
        <end position="166"/>
    </location>
</feature>
<dbReference type="OrthoDB" id="3470584at2759"/>
<dbReference type="SUPFAM" id="SSF56112">
    <property type="entry name" value="Protein kinase-like (PK-like)"/>
    <property type="match status" value="1"/>
</dbReference>
<dbReference type="GO" id="GO:0005524">
    <property type="term" value="F:ATP binding"/>
    <property type="evidence" value="ECO:0007669"/>
    <property type="project" value="InterPro"/>
</dbReference>
<proteinExistence type="predicted"/>
<dbReference type="Gene3D" id="1.10.510.10">
    <property type="entry name" value="Transferase(Phosphotransferase) domain 1"/>
    <property type="match status" value="1"/>
</dbReference>
<reference evidence="3" key="1">
    <citation type="submission" date="2016-03" db="EMBL/GenBank/DDBJ databases">
        <authorList>
            <person name="Guldener U."/>
        </authorList>
    </citation>
    <scope>NUCLEOTIDE SEQUENCE [LARGE SCALE GENOMIC DNA]</scope>
    <source>
        <strain evidence="3">04CH-RAC-A.6.1</strain>
    </source>
</reference>
<evidence type="ECO:0000259" key="1">
    <source>
        <dbReference type="PROSITE" id="PS50011"/>
    </source>
</evidence>
<organism evidence="2 3">
    <name type="scientific">Rhynchosporium agropyri</name>
    <dbReference type="NCBI Taxonomy" id="914238"/>
    <lineage>
        <taxon>Eukaryota</taxon>
        <taxon>Fungi</taxon>
        <taxon>Dikarya</taxon>
        <taxon>Ascomycota</taxon>
        <taxon>Pezizomycotina</taxon>
        <taxon>Leotiomycetes</taxon>
        <taxon>Helotiales</taxon>
        <taxon>Ploettnerulaceae</taxon>
        <taxon>Rhynchosporium</taxon>
    </lineage>
</organism>
<protein>
    <recommendedName>
        <fullName evidence="1">Protein kinase domain-containing protein</fullName>
    </recommendedName>
</protein>
<evidence type="ECO:0000313" key="2">
    <source>
        <dbReference type="EMBL" id="CZS96555.1"/>
    </source>
</evidence>
<dbReference type="PROSITE" id="PS50011">
    <property type="entry name" value="PROTEIN_KINASE_DOM"/>
    <property type="match status" value="1"/>
</dbReference>
<gene>
    <name evidence="2" type="ORF">RAG0_05831</name>
</gene>
<name>A0A1E1KEQ9_9HELO</name>
<dbReference type="AlphaFoldDB" id="A0A1E1KEQ9"/>
<sequence>MERELAVYDATANRRHPNIARRLNVDSSDCLFLERLQPLEQAWGNSDEKIRHRWIRELLEGIRWLEELGFTQGDMAVRNLAVDSSNHLKLFDFGSATTKDHYDFAADVKRDHSGLATCLHYILTGVEPFANVHCVQEVRQIETQLLEGRGTIGAGAEILTDVIQAG</sequence>
<evidence type="ECO:0000313" key="3">
    <source>
        <dbReference type="Proteomes" id="UP000178912"/>
    </source>
</evidence>
<dbReference type="InterPro" id="IPR000719">
    <property type="entry name" value="Prot_kinase_dom"/>
</dbReference>
<dbReference type="GO" id="GO:0004672">
    <property type="term" value="F:protein kinase activity"/>
    <property type="evidence" value="ECO:0007669"/>
    <property type="project" value="InterPro"/>
</dbReference>